<dbReference type="InterPro" id="IPR010982">
    <property type="entry name" value="Lambda_DNA-bd_dom_sf"/>
</dbReference>
<dbReference type="SUPFAM" id="SSF47413">
    <property type="entry name" value="lambda repressor-like DNA-binding domains"/>
    <property type="match status" value="1"/>
</dbReference>
<reference evidence="2 3" key="1">
    <citation type="submission" date="2019-05" db="EMBL/GenBank/DDBJ databases">
        <title>Draft genome sequence of Actinomadura sp. 14C53.</title>
        <authorList>
            <person name="Saricaoglu S."/>
            <person name="Isik K."/>
        </authorList>
    </citation>
    <scope>NUCLEOTIDE SEQUENCE [LARGE SCALE GENOMIC DNA]</scope>
    <source>
        <strain evidence="2 3">14C53</strain>
    </source>
</reference>
<sequence length="139" mass="15148">MFPGVSGMLGGMAGDVDRERVAKYAVARRGSLGLTQEQLAERAGVTVKTVYNLEAGERWPQARTRGAIEDALRWRAGDLARIAEGMEPLGGQDPAEADETPRELAELNAYFADLRTGPGEKRRMALAFLRALYGEPEGR</sequence>
<dbReference type="EMBL" id="VCKW01000014">
    <property type="protein sequence ID" value="TMR06464.1"/>
    <property type="molecule type" value="Genomic_DNA"/>
</dbReference>
<name>A0A5C4JIT1_9ACTN</name>
<dbReference type="PROSITE" id="PS50943">
    <property type="entry name" value="HTH_CROC1"/>
    <property type="match status" value="1"/>
</dbReference>
<protein>
    <submittedName>
        <fullName evidence="2">Helix-turn-helix transcriptional regulator</fullName>
    </submittedName>
</protein>
<feature type="domain" description="HTH cro/C1-type" evidence="1">
    <location>
        <begin position="27"/>
        <end position="79"/>
    </location>
</feature>
<dbReference type="Proteomes" id="UP000309174">
    <property type="component" value="Unassembled WGS sequence"/>
</dbReference>
<organism evidence="2 3">
    <name type="scientific">Actinomadura soli</name>
    <dbReference type="NCBI Taxonomy" id="2508997"/>
    <lineage>
        <taxon>Bacteria</taxon>
        <taxon>Bacillati</taxon>
        <taxon>Actinomycetota</taxon>
        <taxon>Actinomycetes</taxon>
        <taxon>Streptosporangiales</taxon>
        <taxon>Thermomonosporaceae</taxon>
        <taxon>Actinomadura</taxon>
    </lineage>
</organism>
<evidence type="ECO:0000259" key="1">
    <source>
        <dbReference type="PROSITE" id="PS50943"/>
    </source>
</evidence>
<dbReference type="SMART" id="SM00530">
    <property type="entry name" value="HTH_XRE"/>
    <property type="match status" value="1"/>
</dbReference>
<dbReference type="OrthoDB" id="5192612at2"/>
<comment type="caution">
    <text evidence="2">The sequence shown here is derived from an EMBL/GenBank/DDBJ whole genome shotgun (WGS) entry which is preliminary data.</text>
</comment>
<evidence type="ECO:0000313" key="2">
    <source>
        <dbReference type="EMBL" id="TMR06464.1"/>
    </source>
</evidence>
<dbReference type="Gene3D" id="1.10.260.40">
    <property type="entry name" value="lambda repressor-like DNA-binding domains"/>
    <property type="match status" value="1"/>
</dbReference>
<accession>A0A5C4JIT1</accession>
<dbReference type="CDD" id="cd00093">
    <property type="entry name" value="HTH_XRE"/>
    <property type="match status" value="1"/>
</dbReference>
<dbReference type="GO" id="GO:0003677">
    <property type="term" value="F:DNA binding"/>
    <property type="evidence" value="ECO:0007669"/>
    <property type="project" value="InterPro"/>
</dbReference>
<dbReference type="AlphaFoldDB" id="A0A5C4JIT1"/>
<dbReference type="InterPro" id="IPR001387">
    <property type="entry name" value="Cro/C1-type_HTH"/>
</dbReference>
<keyword evidence="3" id="KW-1185">Reference proteome</keyword>
<proteinExistence type="predicted"/>
<dbReference type="Pfam" id="PF01381">
    <property type="entry name" value="HTH_3"/>
    <property type="match status" value="1"/>
</dbReference>
<evidence type="ECO:0000313" key="3">
    <source>
        <dbReference type="Proteomes" id="UP000309174"/>
    </source>
</evidence>
<gene>
    <name evidence="2" type="ORF">ETD83_04415</name>
</gene>